<organism evidence="1 2">
    <name type="scientific">Sphingomonas arantia</name>
    <dbReference type="NCBI Taxonomy" id="1460676"/>
    <lineage>
        <taxon>Bacteria</taxon>
        <taxon>Pseudomonadati</taxon>
        <taxon>Pseudomonadota</taxon>
        <taxon>Alphaproteobacteria</taxon>
        <taxon>Sphingomonadales</taxon>
        <taxon>Sphingomonadaceae</taxon>
        <taxon>Sphingomonas</taxon>
    </lineage>
</organism>
<dbReference type="RefSeq" id="WP_380930827.1">
    <property type="nucleotide sequence ID" value="NZ_JBHUGS010000004.1"/>
</dbReference>
<name>A0ABW4U2A0_9SPHN</name>
<evidence type="ECO:0000313" key="1">
    <source>
        <dbReference type="EMBL" id="MFD1951871.1"/>
    </source>
</evidence>
<evidence type="ECO:0000313" key="2">
    <source>
        <dbReference type="Proteomes" id="UP001597400"/>
    </source>
</evidence>
<sequence>MTPVTKFGRRSLMRGMTLQMKVTGQARMRVCIWIGVRLLHLASIVMGPKAVIAVELRGPE</sequence>
<dbReference type="Proteomes" id="UP001597400">
    <property type="component" value="Unassembled WGS sequence"/>
</dbReference>
<dbReference type="EMBL" id="JBHUGS010000004">
    <property type="protein sequence ID" value="MFD1951871.1"/>
    <property type="molecule type" value="Genomic_DNA"/>
</dbReference>
<proteinExistence type="predicted"/>
<gene>
    <name evidence="1" type="ORF">ACFSGX_13945</name>
</gene>
<reference evidence="2" key="1">
    <citation type="journal article" date="2019" name="Int. J. Syst. Evol. Microbiol.">
        <title>The Global Catalogue of Microorganisms (GCM) 10K type strain sequencing project: providing services to taxonomists for standard genome sequencing and annotation.</title>
        <authorList>
            <consortium name="The Broad Institute Genomics Platform"/>
            <consortium name="The Broad Institute Genome Sequencing Center for Infectious Disease"/>
            <person name="Wu L."/>
            <person name="Ma J."/>
        </authorList>
    </citation>
    <scope>NUCLEOTIDE SEQUENCE [LARGE SCALE GENOMIC DNA]</scope>
    <source>
        <strain evidence="2">CGMCC 1.12702</strain>
    </source>
</reference>
<accession>A0ABW4U2A0</accession>
<protein>
    <submittedName>
        <fullName evidence="1">Uncharacterized protein</fullName>
    </submittedName>
</protein>
<keyword evidence="2" id="KW-1185">Reference proteome</keyword>
<comment type="caution">
    <text evidence="1">The sequence shown here is derived from an EMBL/GenBank/DDBJ whole genome shotgun (WGS) entry which is preliminary data.</text>
</comment>